<evidence type="ECO:0000256" key="2">
    <source>
        <dbReference type="RuleBase" id="RU000397"/>
    </source>
</evidence>
<protein>
    <submittedName>
        <fullName evidence="4">Type I glyceraldehyde-3-phosphate dehydrogenase</fullName>
    </submittedName>
</protein>
<dbReference type="Pfam" id="PF02800">
    <property type="entry name" value="Gp_dh_C"/>
    <property type="match status" value="1"/>
</dbReference>
<comment type="similarity">
    <text evidence="2">Belongs to the glyceraldehyde-3-phosphate dehydrogenase family.</text>
</comment>
<dbReference type="SUPFAM" id="SSF55347">
    <property type="entry name" value="Glyceraldehyde-3-phosphate dehydrogenase-like, C-terminal domain"/>
    <property type="match status" value="1"/>
</dbReference>
<dbReference type="InterPro" id="IPR020829">
    <property type="entry name" value="GlycerAld_3-P_DH_cat"/>
</dbReference>
<dbReference type="RefSeq" id="WP_345414493.1">
    <property type="nucleotide sequence ID" value="NZ_BAABGT010000025.1"/>
</dbReference>
<feature type="domain" description="Glyceraldehyde 3-phosphate dehydrogenase NAD(P) binding" evidence="3">
    <location>
        <begin position="3"/>
        <end position="146"/>
    </location>
</feature>
<comment type="caution">
    <text evidence="4">The sequence shown here is derived from an EMBL/GenBank/DDBJ whole genome shotgun (WGS) entry which is preliminary data.</text>
</comment>
<dbReference type="SUPFAM" id="SSF51735">
    <property type="entry name" value="NAD(P)-binding Rossmann-fold domains"/>
    <property type="match status" value="1"/>
</dbReference>
<dbReference type="EMBL" id="BAABGT010000025">
    <property type="protein sequence ID" value="GAA4542172.1"/>
    <property type="molecule type" value="Genomic_DNA"/>
</dbReference>
<dbReference type="Pfam" id="PF00044">
    <property type="entry name" value="Gp_dh_N"/>
    <property type="match status" value="1"/>
</dbReference>
<reference evidence="5" key="1">
    <citation type="journal article" date="2019" name="Int. J. Syst. Evol. Microbiol.">
        <title>The Global Catalogue of Microorganisms (GCM) 10K type strain sequencing project: providing services to taxonomists for standard genome sequencing and annotation.</title>
        <authorList>
            <consortium name="The Broad Institute Genomics Platform"/>
            <consortium name="The Broad Institute Genome Sequencing Center for Infectious Disease"/>
            <person name="Wu L."/>
            <person name="Ma J."/>
        </authorList>
    </citation>
    <scope>NUCLEOTIDE SEQUENCE [LARGE SCALE GENOMIC DNA]</scope>
    <source>
        <strain evidence="5">JCM 17906</strain>
    </source>
</reference>
<dbReference type="InterPro" id="IPR036291">
    <property type="entry name" value="NAD(P)-bd_dom_sf"/>
</dbReference>
<gene>
    <name evidence="4" type="primary">gap_2</name>
    <name evidence="4" type="ORF">GCM10023175_17110</name>
</gene>
<dbReference type="InterPro" id="IPR020831">
    <property type="entry name" value="GlycerAld/Erythrose_P_DH"/>
</dbReference>
<evidence type="ECO:0000259" key="3">
    <source>
        <dbReference type="SMART" id="SM00846"/>
    </source>
</evidence>
<dbReference type="PIRSF" id="PIRSF000149">
    <property type="entry name" value="GAP_DH"/>
    <property type="match status" value="1"/>
</dbReference>
<proteinExistence type="inferred from homology"/>
<dbReference type="PANTHER" id="PTHR43148">
    <property type="entry name" value="GLYCERALDEHYDE-3-PHOSPHATE DEHYDROGENASE 2"/>
    <property type="match status" value="1"/>
</dbReference>
<dbReference type="InterPro" id="IPR020828">
    <property type="entry name" value="GlycerAld_3-P_DH_NAD(P)-bd"/>
</dbReference>
<dbReference type="Proteomes" id="UP001501598">
    <property type="component" value="Unassembled WGS sequence"/>
</dbReference>
<evidence type="ECO:0000256" key="1">
    <source>
        <dbReference type="ARBA" id="ARBA00023002"/>
    </source>
</evidence>
<name>A0ABP8RMV4_9PSEU</name>
<evidence type="ECO:0000313" key="4">
    <source>
        <dbReference type="EMBL" id="GAA4542172.1"/>
    </source>
</evidence>
<organism evidence="4 5">
    <name type="scientific">Pseudonocardia xishanensis</name>
    <dbReference type="NCBI Taxonomy" id="630995"/>
    <lineage>
        <taxon>Bacteria</taxon>
        <taxon>Bacillati</taxon>
        <taxon>Actinomycetota</taxon>
        <taxon>Actinomycetes</taxon>
        <taxon>Pseudonocardiales</taxon>
        <taxon>Pseudonocardiaceae</taxon>
        <taxon>Pseudonocardia</taxon>
    </lineage>
</organism>
<dbReference type="SMART" id="SM00846">
    <property type="entry name" value="Gp_dh_N"/>
    <property type="match status" value="1"/>
</dbReference>
<keyword evidence="1" id="KW-0560">Oxidoreductase</keyword>
<sequence length="326" mass="34261">MRARIGIDGMDRTGRQLLRTLVDRDDHDVQVVAVRDDAPAALLAERLRHDSTHGCWDHRIEVVGEHLGIDDATVRVLHDENPHWAAADVEIVVATGRPVETAALLGQGVEVVVLGGPAAADLTVVPGLNEDDYDATRHRVLAVPSAAAVCAAAVLEPLDRAFGVVSAMVTSVEGRHSPVTDPGDPRLLRDLAVNLVPTASAVGTEVGTLLPALEGRVVGSALRVPVVDTALVEVTVRLPAPATAGQVRRVLRTAAEGPGKGLLTCTNEPMVSRDVLGAAESCRADLGAVRAGGELVSVYGWYDPEVGHLHRIADLLGMVARLLPGR</sequence>
<dbReference type="Gene3D" id="3.30.360.10">
    <property type="entry name" value="Dihydrodipicolinate Reductase, domain 2"/>
    <property type="match status" value="1"/>
</dbReference>
<evidence type="ECO:0000313" key="5">
    <source>
        <dbReference type="Proteomes" id="UP001501598"/>
    </source>
</evidence>
<accession>A0ABP8RMV4</accession>
<dbReference type="Gene3D" id="3.40.50.720">
    <property type="entry name" value="NAD(P)-binding Rossmann-like Domain"/>
    <property type="match status" value="1"/>
</dbReference>
<keyword evidence="5" id="KW-1185">Reference proteome</keyword>
<dbReference type="PRINTS" id="PR00078">
    <property type="entry name" value="G3PDHDRGNASE"/>
</dbReference>